<dbReference type="GO" id="GO:0008519">
    <property type="term" value="F:ammonium channel activity"/>
    <property type="evidence" value="ECO:0007669"/>
    <property type="project" value="InterPro"/>
</dbReference>
<evidence type="ECO:0000256" key="8">
    <source>
        <dbReference type="RuleBase" id="RU362002"/>
    </source>
</evidence>
<keyword evidence="7 8" id="KW-0924">Ammonia transport</keyword>
<comment type="subcellular location">
    <subcellularLocation>
        <location evidence="8">Cell membrane</location>
        <topology evidence="8">Multi-pass membrane protein</topology>
    </subcellularLocation>
    <subcellularLocation>
        <location evidence="1">Membrane</location>
        <topology evidence="1">Multi-pass membrane protein</topology>
    </subcellularLocation>
</comment>
<dbReference type="Proteomes" id="UP000000759">
    <property type="component" value="Chromosome 10"/>
</dbReference>
<accession>B7G0Y1</accession>
<dbReference type="InterPro" id="IPR001905">
    <property type="entry name" value="Ammonium_transpt"/>
</dbReference>
<dbReference type="FunFam" id="1.10.3430.10:FF:000016">
    <property type="entry name" value="Ammonium transporter"/>
    <property type="match status" value="1"/>
</dbReference>
<dbReference type="PANTHER" id="PTHR11730">
    <property type="entry name" value="AMMONIUM TRANSPORTER"/>
    <property type="match status" value="1"/>
</dbReference>
<feature type="non-terminal residue" evidence="10">
    <location>
        <position position="1"/>
    </location>
</feature>
<comment type="similarity">
    <text evidence="2 8">Belongs to the ammonia transporter channel (TC 1.A.11.2) family.</text>
</comment>
<feature type="transmembrane region" description="Helical" evidence="8">
    <location>
        <begin position="6"/>
        <end position="28"/>
    </location>
</feature>
<evidence type="ECO:0000256" key="6">
    <source>
        <dbReference type="ARBA" id="ARBA00023136"/>
    </source>
</evidence>
<dbReference type="InterPro" id="IPR018047">
    <property type="entry name" value="Ammonium_transpt_CS"/>
</dbReference>
<protein>
    <recommendedName>
        <fullName evidence="8">Ammonium transporter</fullName>
    </recommendedName>
</protein>
<dbReference type="PANTHER" id="PTHR11730:SF6">
    <property type="entry name" value="AMMONIUM TRANSPORTER"/>
    <property type="match status" value="1"/>
</dbReference>
<dbReference type="PROSITE" id="PS01219">
    <property type="entry name" value="AMMONIUM_TRANSP"/>
    <property type="match status" value="1"/>
</dbReference>
<dbReference type="OrthoDB" id="39186at2759"/>
<keyword evidence="11" id="KW-1185">Reference proteome</keyword>
<feature type="transmembrane region" description="Helical" evidence="8">
    <location>
        <begin position="158"/>
        <end position="181"/>
    </location>
</feature>
<dbReference type="InterPro" id="IPR029020">
    <property type="entry name" value="Ammonium/urea_transptr"/>
</dbReference>
<reference evidence="11" key="2">
    <citation type="submission" date="2008-08" db="EMBL/GenBank/DDBJ databases">
        <authorList>
            <consortium name="Diatom Consortium"/>
            <person name="Grigoriev I."/>
            <person name="Grimwood J."/>
            <person name="Kuo A."/>
            <person name="Otillar R.P."/>
            <person name="Salamov A."/>
            <person name="Detter J.C."/>
            <person name="Lindquist E."/>
            <person name="Shapiro H."/>
            <person name="Lucas S."/>
            <person name="Glavina del Rio T."/>
            <person name="Pitluck S."/>
            <person name="Rokhsar D."/>
            <person name="Bowler C."/>
        </authorList>
    </citation>
    <scope>GENOME REANNOTATION</scope>
    <source>
        <strain evidence="11">CCAP 1055/1</strain>
    </source>
</reference>
<dbReference type="SUPFAM" id="SSF111352">
    <property type="entry name" value="Ammonium transporter"/>
    <property type="match status" value="1"/>
</dbReference>
<dbReference type="GO" id="GO:0005886">
    <property type="term" value="C:plasma membrane"/>
    <property type="evidence" value="ECO:0007669"/>
    <property type="project" value="UniProtKB-SubCell"/>
</dbReference>
<dbReference type="PaxDb" id="2850-Phatr1813"/>
<keyword evidence="6 8" id="KW-0472">Membrane</keyword>
<evidence type="ECO:0000259" key="9">
    <source>
        <dbReference type="Pfam" id="PF00909"/>
    </source>
</evidence>
<gene>
    <name evidence="10" type="ORF">PHATRDRAFT_1813</name>
</gene>
<dbReference type="eggNOG" id="KOG0682">
    <property type="taxonomic scope" value="Eukaryota"/>
</dbReference>
<feature type="transmembrane region" description="Helical" evidence="8">
    <location>
        <begin position="275"/>
        <end position="296"/>
    </location>
</feature>
<dbReference type="STRING" id="556484.B7G0Y1"/>
<feature type="transmembrane region" description="Helical" evidence="8">
    <location>
        <begin position="40"/>
        <end position="59"/>
    </location>
</feature>
<dbReference type="GO" id="GO:0097272">
    <property type="term" value="P:ammonium homeostasis"/>
    <property type="evidence" value="ECO:0007669"/>
    <property type="project" value="TreeGrafter"/>
</dbReference>
<feature type="transmembrane region" description="Helical" evidence="8">
    <location>
        <begin position="116"/>
        <end position="138"/>
    </location>
</feature>
<feature type="transmembrane region" description="Helical" evidence="8">
    <location>
        <begin position="388"/>
        <end position="409"/>
    </location>
</feature>
<evidence type="ECO:0000256" key="7">
    <source>
        <dbReference type="ARBA" id="ARBA00023177"/>
    </source>
</evidence>
<evidence type="ECO:0000256" key="5">
    <source>
        <dbReference type="ARBA" id="ARBA00022989"/>
    </source>
</evidence>
<keyword evidence="4 8" id="KW-0812">Transmembrane</keyword>
<evidence type="ECO:0000256" key="2">
    <source>
        <dbReference type="ARBA" id="ARBA00005887"/>
    </source>
</evidence>
<dbReference type="InterPro" id="IPR024041">
    <property type="entry name" value="NH4_transpt_AmtB-like_dom"/>
</dbReference>
<organism evidence="10 11">
    <name type="scientific">Phaeodactylum tricornutum (strain CCAP 1055/1)</name>
    <dbReference type="NCBI Taxonomy" id="556484"/>
    <lineage>
        <taxon>Eukaryota</taxon>
        <taxon>Sar</taxon>
        <taxon>Stramenopiles</taxon>
        <taxon>Ochrophyta</taxon>
        <taxon>Bacillariophyta</taxon>
        <taxon>Bacillariophyceae</taxon>
        <taxon>Bacillariophycidae</taxon>
        <taxon>Naviculales</taxon>
        <taxon>Phaeodactylaceae</taxon>
        <taxon>Phaeodactylum</taxon>
    </lineage>
</organism>
<feature type="transmembrane region" description="Helical" evidence="8">
    <location>
        <begin position="302"/>
        <end position="324"/>
    </location>
</feature>
<evidence type="ECO:0000256" key="4">
    <source>
        <dbReference type="ARBA" id="ARBA00022692"/>
    </source>
</evidence>
<evidence type="ECO:0000313" key="11">
    <source>
        <dbReference type="Proteomes" id="UP000000759"/>
    </source>
</evidence>
<dbReference type="GeneID" id="7201625"/>
<dbReference type="KEGG" id="pti:PHATRDRAFT_1813"/>
<dbReference type="Pfam" id="PF00909">
    <property type="entry name" value="Ammonium_transp"/>
    <property type="match status" value="1"/>
</dbReference>
<dbReference type="RefSeq" id="XP_002180754.1">
    <property type="nucleotide sequence ID" value="XM_002180718.1"/>
</dbReference>
<feature type="transmembrane region" description="Helical" evidence="8">
    <location>
        <begin position="202"/>
        <end position="221"/>
    </location>
</feature>
<reference evidence="10 11" key="1">
    <citation type="journal article" date="2008" name="Nature">
        <title>The Phaeodactylum genome reveals the evolutionary history of diatom genomes.</title>
        <authorList>
            <person name="Bowler C."/>
            <person name="Allen A.E."/>
            <person name="Badger J.H."/>
            <person name="Grimwood J."/>
            <person name="Jabbari K."/>
            <person name="Kuo A."/>
            <person name="Maheswari U."/>
            <person name="Martens C."/>
            <person name="Maumus F."/>
            <person name="Otillar R.P."/>
            <person name="Rayko E."/>
            <person name="Salamov A."/>
            <person name="Vandepoele K."/>
            <person name="Beszteri B."/>
            <person name="Gruber A."/>
            <person name="Heijde M."/>
            <person name="Katinka M."/>
            <person name="Mock T."/>
            <person name="Valentin K."/>
            <person name="Verret F."/>
            <person name="Berges J.A."/>
            <person name="Brownlee C."/>
            <person name="Cadoret J.P."/>
            <person name="Chiovitti A."/>
            <person name="Choi C.J."/>
            <person name="Coesel S."/>
            <person name="De Martino A."/>
            <person name="Detter J.C."/>
            <person name="Durkin C."/>
            <person name="Falciatore A."/>
            <person name="Fournet J."/>
            <person name="Haruta M."/>
            <person name="Huysman M.J."/>
            <person name="Jenkins B.D."/>
            <person name="Jiroutova K."/>
            <person name="Jorgensen R.E."/>
            <person name="Joubert Y."/>
            <person name="Kaplan A."/>
            <person name="Kroger N."/>
            <person name="Kroth P.G."/>
            <person name="La Roche J."/>
            <person name="Lindquist E."/>
            <person name="Lommer M."/>
            <person name="Martin-Jezequel V."/>
            <person name="Lopez P.J."/>
            <person name="Lucas S."/>
            <person name="Mangogna M."/>
            <person name="McGinnis K."/>
            <person name="Medlin L.K."/>
            <person name="Montsant A."/>
            <person name="Oudot-Le Secq M.P."/>
            <person name="Napoli C."/>
            <person name="Obornik M."/>
            <person name="Parker M.S."/>
            <person name="Petit J.L."/>
            <person name="Porcel B.M."/>
            <person name="Poulsen N."/>
            <person name="Robison M."/>
            <person name="Rychlewski L."/>
            <person name="Rynearson T.A."/>
            <person name="Schmutz J."/>
            <person name="Shapiro H."/>
            <person name="Siaut M."/>
            <person name="Stanley M."/>
            <person name="Sussman M.R."/>
            <person name="Taylor A.R."/>
            <person name="Vardi A."/>
            <person name="von Dassow P."/>
            <person name="Vyverman W."/>
            <person name="Willis A."/>
            <person name="Wyrwicz L.S."/>
            <person name="Rokhsar D.S."/>
            <person name="Weissenbach J."/>
            <person name="Armbrust E.V."/>
            <person name="Green B.R."/>
            <person name="Van de Peer Y."/>
            <person name="Grigoriev I.V."/>
        </authorList>
    </citation>
    <scope>NUCLEOTIDE SEQUENCE [LARGE SCALE GENOMIC DNA]</scope>
    <source>
        <strain evidence="10 11">CCAP 1055/1</strain>
    </source>
</reference>
<evidence type="ECO:0000256" key="3">
    <source>
        <dbReference type="ARBA" id="ARBA00022448"/>
    </source>
</evidence>
<dbReference type="HOGENOM" id="CLU_000445_33_1_1"/>
<feature type="transmembrane region" description="Helical" evidence="8">
    <location>
        <begin position="89"/>
        <end position="109"/>
    </location>
</feature>
<evidence type="ECO:0000256" key="1">
    <source>
        <dbReference type="ARBA" id="ARBA00004141"/>
    </source>
</evidence>
<proteinExistence type="inferred from homology"/>
<dbReference type="EMBL" id="CM000613">
    <property type="protein sequence ID" value="EEC47406.1"/>
    <property type="molecule type" value="Genomic_DNA"/>
</dbReference>
<feature type="transmembrane region" description="Helical" evidence="8">
    <location>
        <begin position="331"/>
        <end position="352"/>
    </location>
</feature>
<feature type="non-terminal residue" evidence="10">
    <location>
        <position position="433"/>
    </location>
</feature>
<evidence type="ECO:0000313" key="10">
    <source>
        <dbReference type="EMBL" id="EEC47406.1"/>
    </source>
</evidence>
<keyword evidence="3 8" id="KW-0813">Transport</keyword>
<name>B7G0Y1_PHATC</name>
<feature type="transmembrane region" description="Helical" evidence="8">
    <location>
        <begin position="241"/>
        <end position="263"/>
    </location>
</feature>
<dbReference type="NCBIfam" id="TIGR00836">
    <property type="entry name" value="amt"/>
    <property type="match status" value="1"/>
</dbReference>
<sequence>LNNWFLIIAGALVFFMQSGFAMLCAGCVRKKNVQNTMLKNLLDACGAALGFYVIGYALAFGGQNERSDVTFVGTTDFFNWNSAVPVNQAFWFFEFAFSATSVTIVAGTLAERCQMVAYLCYSVFLTGFVYPVVAHSIWSNNGFLSAFAAEPFQGIGVLDFAGSGVVHVTGGTTALVATYMLGARKGRFYDARGRELEKPKAFPGHSMALQMMGTMILWFGWYGFNPGSALLLTATSNTGGVAALAAVNTSLSAASGAVSALFTSLYLEERKTGEYSFNITMAMNGALAGLVGITAGCGTVENWAACCTGLVSGWVYIFGSAFLLRIKIDDAVDAIPVHMFCGAWGLIATGLFSSPRHTLEAFGTDAHVGWFYSLGQDSLDAILLMNQLLGLLFILGWSAILMSPFFWWLNYMGWLRADSLEELVGLDQAYHGG</sequence>
<dbReference type="InParanoid" id="B7G0Y1"/>
<dbReference type="Gene3D" id="1.10.3430.10">
    <property type="entry name" value="Ammonium transporter AmtB like domains"/>
    <property type="match status" value="1"/>
</dbReference>
<dbReference type="AlphaFoldDB" id="B7G0Y1"/>
<feature type="domain" description="Ammonium transporter AmtB-like" evidence="9">
    <location>
        <begin position="5"/>
        <end position="432"/>
    </location>
</feature>
<keyword evidence="5 8" id="KW-1133">Transmembrane helix</keyword>